<dbReference type="OrthoDB" id="1741851at2759"/>
<dbReference type="RefSeq" id="XP_010273362.1">
    <property type="nucleotide sequence ID" value="XM_010275060.1"/>
</dbReference>
<dbReference type="InterPro" id="IPR000058">
    <property type="entry name" value="Znf_AN1"/>
</dbReference>
<evidence type="ECO:0000313" key="6">
    <source>
        <dbReference type="Proteomes" id="UP000189703"/>
    </source>
</evidence>
<dbReference type="Gene3D" id="4.10.1110.10">
    <property type="entry name" value="AN1-like Zinc finger"/>
    <property type="match status" value="1"/>
</dbReference>
<feature type="compositionally biased region" description="Basic and acidic residues" evidence="5">
    <location>
        <begin position="1"/>
        <end position="10"/>
    </location>
</feature>
<dbReference type="InterPro" id="IPR035896">
    <property type="entry name" value="AN1-like_Znf"/>
</dbReference>
<sequence>MAEIRERDHPIVSFSVIPSSSSPSPPPSTTSSSSSFASLVGSKASSNRCSGCSKRVGLLDFTCRCGSTFCSLHPYPEEHDCSFDFKTAGRLAIAEVNATIKANKLQYRT</sequence>
<dbReference type="Pfam" id="PF01428">
    <property type="entry name" value="zf-AN1"/>
    <property type="match status" value="1"/>
</dbReference>
<evidence type="ECO:0000313" key="7">
    <source>
        <dbReference type="RefSeq" id="XP_010273362.1"/>
    </source>
</evidence>
<dbReference type="GO" id="GO:0008270">
    <property type="term" value="F:zinc ion binding"/>
    <property type="evidence" value="ECO:0007669"/>
    <property type="project" value="UniProtKB-KW"/>
</dbReference>
<name>A0A1U8BB23_NELNU</name>
<keyword evidence="4" id="KW-0862">Zinc</keyword>
<dbReference type="PANTHER" id="PTHR10634:SF98">
    <property type="entry name" value="ZINC FINGER A20 AND AN1 DOMAIN-CONTAINING STRESS-ASSOCIATED PROTEIN 3"/>
    <property type="match status" value="1"/>
</dbReference>
<organism evidence="6 7">
    <name type="scientific">Nelumbo nucifera</name>
    <name type="common">Sacred lotus</name>
    <dbReference type="NCBI Taxonomy" id="4432"/>
    <lineage>
        <taxon>Eukaryota</taxon>
        <taxon>Viridiplantae</taxon>
        <taxon>Streptophyta</taxon>
        <taxon>Embryophyta</taxon>
        <taxon>Tracheophyta</taxon>
        <taxon>Spermatophyta</taxon>
        <taxon>Magnoliopsida</taxon>
        <taxon>Proteales</taxon>
        <taxon>Nelumbonaceae</taxon>
        <taxon>Nelumbo</taxon>
    </lineage>
</organism>
<feature type="region of interest" description="Disordered" evidence="5">
    <location>
        <begin position="1"/>
        <end position="36"/>
    </location>
</feature>
<dbReference type="PANTHER" id="PTHR10634">
    <property type="entry name" value="AN1-TYPE ZINC FINGER PROTEIN"/>
    <property type="match status" value="1"/>
</dbReference>
<keyword evidence="3" id="KW-0863">Zinc-finger</keyword>
<dbReference type="OMA" id="EPMMGAK"/>
<dbReference type="KEGG" id="nnu:104608933"/>
<reference evidence="7" key="1">
    <citation type="submission" date="2025-08" db="UniProtKB">
        <authorList>
            <consortium name="RefSeq"/>
        </authorList>
    </citation>
    <scope>IDENTIFICATION</scope>
</reference>
<accession>A0A1U8BB23</accession>
<proteinExistence type="predicted"/>
<dbReference type="SUPFAM" id="SSF118310">
    <property type="entry name" value="AN1-like Zinc finger"/>
    <property type="match status" value="1"/>
</dbReference>
<evidence type="ECO:0000256" key="2">
    <source>
        <dbReference type="ARBA" id="ARBA00022723"/>
    </source>
</evidence>
<evidence type="ECO:0000256" key="5">
    <source>
        <dbReference type="SAM" id="MobiDB-lite"/>
    </source>
</evidence>
<evidence type="ECO:0000256" key="1">
    <source>
        <dbReference type="ARBA" id="ARBA00003732"/>
    </source>
</evidence>
<evidence type="ECO:0000256" key="4">
    <source>
        <dbReference type="ARBA" id="ARBA00022833"/>
    </source>
</evidence>
<feature type="compositionally biased region" description="Low complexity" evidence="5">
    <location>
        <begin position="11"/>
        <end position="22"/>
    </location>
</feature>
<comment type="function">
    <text evidence="1">May be involved in environmental stress response.</text>
</comment>
<dbReference type="Proteomes" id="UP000189703">
    <property type="component" value="Unplaced"/>
</dbReference>
<gene>
    <name evidence="7" type="primary">LOC104608933</name>
</gene>
<dbReference type="AlphaFoldDB" id="A0A1U8BB23"/>
<evidence type="ECO:0000256" key="3">
    <source>
        <dbReference type="ARBA" id="ARBA00022771"/>
    </source>
</evidence>
<dbReference type="SMART" id="SM00154">
    <property type="entry name" value="ZnF_AN1"/>
    <property type="match status" value="1"/>
</dbReference>
<dbReference type="GeneID" id="104608933"/>
<dbReference type="InterPro" id="IPR050652">
    <property type="entry name" value="AN1_A20_ZnFinger"/>
</dbReference>
<protein>
    <submittedName>
        <fullName evidence="7">Zinc finger A20 and AN1 domain-containing stress-associated protein 5-like</fullName>
    </submittedName>
</protein>
<dbReference type="eggNOG" id="KOG3173">
    <property type="taxonomic scope" value="Eukaryota"/>
</dbReference>
<keyword evidence="2" id="KW-0479">Metal-binding</keyword>
<dbReference type="PROSITE" id="PS51039">
    <property type="entry name" value="ZF_AN1"/>
    <property type="match status" value="1"/>
</dbReference>
<keyword evidence="6" id="KW-1185">Reference proteome</keyword>